<evidence type="ECO:0000256" key="7">
    <source>
        <dbReference type="ARBA" id="ARBA00023180"/>
    </source>
</evidence>
<evidence type="ECO:0000259" key="10">
    <source>
        <dbReference type="Pfam" id="PF10659"/>
    </source>
</evidence>
<gene>
    <name evidence="12" type="primary">VSG</name>
</gene>
<dbReference type="VEuPathDB" id="TriTrypDB:TevSTIB805.9.11660"/>
<keyword evidence="3" id="KW-1003">Cell membrane</keyword>
<evidence type="ECO:0000256" key="1">
    <source>
        <dbReference type="ARBA" id="ARBA00002523"/>
    </source>
</evidence>
<evidence type="ECO:0000256" key="2">
    <source>
        <dbReference type="ARBA" id="ARBA00004609"/>
    </source>
</evidence>
<feature type="compositionally biased region" description="Low complexity" evidence="9">
    <location>
        <begin position="429"/>
        <end position="441"/>
    </location>
</feature>
<dbReference type="GO" id="GO:0098552">
    <property type="term" value="C:side of membrane"/>
    <property type="evidence" value="ECO:0007669"/>
    <property type="project" value="UniProtKB-KW"/>
</dbReference>
<keyword evidence="4" id="KW-0336">GPI-anchor</keyword>
<keyword evidence="7" id="KW-0325">Glycoprotein</keyword>
<feature type="region of interest" description="Disordered" evidence="9">
    <location>
        <begin position="365"/>
        <end position="395"/>
    </location>
</feature>
<keyword evidence="8" id="KW-0449">Lipoprotein</keyword>
<evidence type="ECO:0000256" key="5">
    <source>
        <dbReference type="ARBA" id="ARBA00022729"/>
    </source>
</evidence>
<comment type="function">
    <text evidence="1">VSG forms a coat on the surface of the parasite. The trypanosome evades the immune response of the host by expressing a series of antigenically distinct VSGs from an estimated 1000 VSG genes.</text>
</comment>
<feature type="compositionally biased region" description="Basic and acidic residues" evidence="9">
    <location>
        <begin position="411"/>
        <end position="423"/>
    </location>
</feature>
<protein>
    <submittedName>
        <fullName evidence="12">Variable surface glycoprotein</fullName>
    </submittedName>
</protein>
<accession>Q968M2</accession>
<feature type="compositionally biased region" description="Low complexity" evidence="9">
    <location>
        <begin position="367"/>
        <end position="377"/>
    </location>
</feature>
<feature type="domain" description="Trypanosome variant surface glycoprotein C-terminal" evidence="10">
    <location>
        <begin position="391"/>
        <end position="490"/>
    </location>
</feature>
<evidence type="ECO:0000313" key="12">
    <source>
        <dbReference type="EMBL" id="AAK49466.1"/>
    </source>
</evidence>
<comment type="subcellular location">
    <subcellularLocation>
        <location evidence="2">Cell membrane</location>
        <topology evidence="2">Lipid-anchor</topology>
        <topology evidence="2">GPI-anchor</topology>
    </subcellularLocation>
</comment>
<evidence type="ECO:0000256" key="4">
    <source>
        <dbReference type="ARBA" id="ARBA00022622"/>
    </source>
</evidence>
<organism evidence="12">
    <name type="scientific">Trypanosoma evansi</name>
    <dbReference type="NCBI Taxonomy" id="5697"/>
    <lineage>
        <taxon>Eukaryota</taxon>
        <taxon>Discoba</taxon>
        <taxon>Euglenozoa</taxon>
        <taxon>Kinetoplastea</taxon>
        <taxon>Metakinetoplastina</taxon>
        <taxon>Trypanosomatida</taxon>
        <taxon>Trypanosomatidae</taxon>
        <taxon>Trypanosoma</taxon>
    </lineage>
</organism>
<keyword evidence="5" id="KW-0732">Signal</keyword>
<feature type="domain" description="Trypanosome variant surface glycoprotein B-type N-terminal" evidence="11">
    <location>
        <begin position="13"/>
        <end position="348"/>
    </location>
</feature>
<evidence type="ECO:0000259" key="11">
    <source>
        <dbReference type="Pfam" id="PF13206"/>
    </source>
</evidence>
<name>Q968M2_TRYEV</name>
<proteinExistence type="evidence at transcript level"/>
<dbReference type="EMBL" id="AF317919">
    <property type="protein sequence ID" value="AAK49466.1"/>
    <property type="molecule type" value="mRNA"/>
</dbReference>
<keyword evidence="6" id="KW-0472">Membrane</keyword>
<dbReference type="VEuPathDB" id="TriTrypDB:TevSTIB805.6.5480"/>
<evidence type="ECO:0000256" key="9">
    <source>
        <dbReference type="SAM" id="MobiDB-lite"/>
    </source>
</evidence>
<feature type="region of interest" description="Disordered" evidence="9">
    <location>
        <begin position="411"/>
        <end position="456"/>
    </location>
</feature>
<evidence type="ECO:0000256" key="3">
    <source>
        <dbReference type="ARBA" id="ARBA00022475"/>
    </source>
</evidence>
<dbReference type="Pfam" id="PF13206">
    <property type="entry name" value="VSG_B"/>
    <property type="match status" value="1"/>
</dbReference>
<evidence type="ECO:0000256" key="6">
    <source>
        <dbReference type="ARBA" id="ARBA00023136"/>
    </source>
</evidence>
<sequence>MQGRICVLIYAFASLTHEAANDNSAEFNAICNVLALTQGVPALPLAVAPTSVAKAMQELEYLNISTSTETYYNSKDGLLATGSGGDTQQKQKDWATKLQEIHKADATTGIIKFKRLDRSNQRDQANQQLITIQRKAANLQASITREVEGANARGATAIRKLNDALYGTAKNAFDGSSVDAAGPQVCGGTGGHAKADGPLLNALYCLCVGMTNAATNLCKHGTTPTPKAHTDPNDQKQEQLNSIIEECNVAKRSTKLTPDTIASAATGVKALLGRYGTTRSSGPGHAYLGKPTDAQGCNGQGDQGMCVNYQVQLSSSGSGIKWLADLEAAAESLRESDSKRQRIYFLETTLDNLLTTAWGAYNAARHTPPTQATGATAAKDKPDNTDQKKECEQRKSNKTTCENTGKCKWNGESETKGECKPKDEEEQPNTATGTGTAGTNAEGKKCSDKKTEGDCKDGCKWDGKECKDYSILVNNQFALSVVSAAFAALLF</sequence>
<dbReference type="AlphaFoldDB" id="Q968M2"/>
<feature type="compositionally biased region" description="Basic and acidic residues" evidence="9">
    <location>
        <begin position="442"/>
        <end position="456"/>
    </location>
</feature>
<reference evidence="12" key="1">
    <citation type="submission" date="2000-11" db="EMBL/GenBank/DDBJ databases">
        <title>Comparative analysis of Trypanosoma evansi variant surface glycoprotein repertoire.</title>
        <authorList>
            <person name="Urakawa T."/>
            <person name="Ngaira J."/>
            <person name="Majiwa P."/>
        </authorList>
    </citation>
    <scope>NUCLEOTIDE SEQUENCE</scope>
    <source>
        <strain evidence="12">IL3927</strain>
    </source>
</reference>
<dbReference type="Gene3D" id="3.30.1680.40">
    <property type="match status" value="1"/>
</dbReference>
<dbReference type="InterPro" id="IPR019609">
    <property type="entry name" value="Variant_surf_glycoprt_trypan_C"/>
</dbReference>
<dbReference type="InterPro" id="IPR025932">
    <property type="entry name" value="Trypano_VSG_B_N_dom"/>
</dbReference>
<evidence type="ECO:0000256" key="8">
    <source>
        <dbReference type="ARBA" id="ARBA00023288"/>
    </source>
</evidence>
<dbReference type="GO" id="GO:0005886">
    <property type="term" value="C:plasma membrane"/>
    <property type="evidence" value="ECO:0007669"/>
    <property type="project" value="UniProtKB-SubCell"/>
</dbReference>
<dbReference type="Pfam" id="PF10659">
    <property type="entry name" value="Trypan_glycop_C"/>
    <property type="match status" value="1"/>
</dbReference>
<feature type="compositionally biased region" description="Basic and acidic residues" evidence="9">
    <location>
        <begin position="378"/>
        <end position="395"/>
    </location>
</feature>